<dbReference type="OrthoDB" id="5214527at2759"/>
<feature type="region of interest" description="Disordered" evidence="1">
    <location>
        <begin position="69"/>
        <end position="119"/>
    </location>
</feature>
<evidence type="ECO:0000313" key="3">
    <source>
        <dbReference type="Proteomes" id="UP000285146"/>
    </source>
</evidence>
<name>A0A423WRB0_9PEZI</name>
<dbReference type="AlphaFoldDB" id="A0A423WRB0"/>
<accession>A0A423WRB0</accession>
<dbReference type="EMBL" id="LKEB01000044">
    <property type="protein sequence ID" value="ROW05951.1"/>
    <property type="molecule type" value="Genomic_DNA"/>
</dbReference>
<comment type="caution">
    <text evidence="2">The sequence shown here is derived from an EMBL/GenBank/DDBJ whole genome shotgun (WGS) entry which is preliminary data.</text>
</comment>
<proteinExistence type="predicted"/>
<evidence type="ECO:0000313" key="2">
    <source>
        <dbReference type="EMBL" id="ROW05951.1"/>
    </source>
</evidence>
<feature type="compositionally biased region" description="Basic and acidic residues" evidence="1">
    <location>
        <begin position="86"/>
        <end position="103"/>
    </location>
</feature>
<organism evidence="2 3">
    <name type="scientific">Cytospora leucostoma</name>
    <dbReference type="NCBI Taxonomy" id="1230097"/>
    <lineage>
        <taxon>Eukaryota</taxon>
        <taxon>Fungi</taxon>
        <taxon>Dikarya</taxon>
        <taxon>Ascomycota</taxon>
        <taxon>Pezizomycotina</taxon>
        <taxon>Sordariomycetes</taxon>
        <taxon>Sordariomycetidae</taxon>
        <taxon>Diaporthales</taxon>
        <taxon>Cytosporaceae</taxon>
        <taxon>Cytospora</taxon>
    </lineage>
</organism>
<protein>
    <submittedName>
        <fullName evidence="2">Uncharacterized protein</fullName>
    </submittedName>
</protein>
<gene>
    <name evidence="2" type="ORF">VPNG_08453</name>
</gene>
<sequence length="119" mass="14324">MVEESWIQEWRAKQNDWTMLELSSQRNDMTRTQKPKKVTNPAKVLWWETYQLWDEVLYQVGKAYYKAKPPEKLHSRARPGSTPMLRSERKSLEHRDREGRATEARNMQLVRQRSYSPDS</sequence>
<feature type="compositionally biased region" description="Polar residues" evidence="1">
    <location>
        <begin position="109"/>
        <end position="119"/>
    </location>
</feature>
<keyword evidence="3" id="KW-1185">Reference proteome</keyword>
<dbReference type="InParanoid" id="A0A423WRB0"/>
<reference evidence="2 3" key="1">
    <citation type="submission" date="2015-09" db="EMBL/GenBank/DDBJ databases">
        <title>Host preference determinants of Valsa canker pathogens revealed by comparative genomics.</title>
        <authorList>
            <person name="Yin Z."/>
            <person name="Huang L."/>
        </authorList>
    </citation>
    <scope>NUCLEOTIDE SEQUENCE [LARGE SCALE GENOMIC DNA]</scope>
    <source>
        <strain evidence="2 3">SXYLt</strain>
    </source>
</reference>
<dbReference type="Proteomes" id="UP000285146">
    <property type="component" value="Unassembled WGS sequence"/>
</dbReference>
<evidence type="ECO:0000256" key="1">
    <source>
        <dbReference type="SAM" id="MobiDB-lite"/>
    </source>
</evidence>